<sequence length="199" mass="21480">MTFTRDTGRMRFAGRESWQVSHGTNQTVNTALFLRDTLALSVDTVPELPGLDPSVPVLVPPGVDRAGAAEEWLGWWADVLDHARTELPSGSPIDPAGPSLSIRPSLRAAVIALRGAAAEYEQRHAGRSPGALPIGEVVRGVESRLGRYVKPFRLVITVVSVQGLVWERMTDTHVIASERYLGDPARCAPALRAVVESLA</sequence>
<protein>
    <submittedName>
        <fullName evidence="1">Uncharacterized protein</fullName>
    </submittedName>
</protein>
<organism evidence="1 2">
    <name type="scientific">Saccharothrix australiensis</name>
    <dbReference type="NCBI Taxonomy" id="2072"/>
    <lineage>
        <taxon>Bacteria</taxon>
        <taxon>Bacillati</taxon>
        <taxon>Actinomycetota</taxon>
        <taxon>Actinomycetes</taxon>
        <taxon>Pseudonocardiales</taxon>
        <taxon>Pseudonocardiaceae</taxon>
        <taxon>Saccharothrix</taxon>
    </lineage>
</organism>
<dbReference type="AlphaFoldDB" id="A0A495VQW5"/>
<keyword evidence="2" id="KW-1185">Reference proteome</keyword>
<evidence type="ECO:0000313" key="2">
    <source>
        <dbReference type="Proteomes" id="UP000282084"/>
    </source>
</evidence>
<proteinExistence type="predicted"/>
<dbReference type="EMBL" id="RBXO01000001">
    <property type="protein sequence ID" value="RKT51664.1"/>
    <property type="molecule type" value="Genomic_DNA"/>
</dbReference>
<accession>A0A495VQW5</accession>
<dbReference type="Proteomes" id="UP000282084">
    <property type="component" value="Unassembled WGS sequence"/>
</dbReference>
<evidence type="ECO:0000313" key="1">
    <source>
        <dbReference type="EMBL" id="RKT51664.1"/>
    </source>
</evidence>
<gene>
    <name evidence="1" type="ORF">C8E97_0144</name>
</gene>
<comment type="caution">
    <text evidence="1">The sequence shown here is derived from an EMBL/GenBank/DDBJ whole genome shotgun (WGS) entry which is preliminary data.</text>
</comment>
<name>A0A495VQW5_9PSEU</name>
<reference evidence="1 2" key="1">
    <citation type="submission" date="2018-10" db="EMBL/GenBank/DDBJ databases">
        <title>Sequencing the genomes of 1000 actinobacteria strains.</title>
        <authorList>
            <person name="Klenk H.-P."/>
        </authorList>
    </citation>
    <scope>NUCLEOTIDE SEQUENCE [LARGE SCALE GENOMIC DNA]</scope>
    <source>
        <strain evidence="1 2">DSM 43800</strain>
    </source>
</reference>